<evidence type="ECO:0000313" key="2">
    <source>
        <dbReference type="EMBL" id="GIX86640.1"/>
    </source>
</evidence>
<proteinExistence type="predicted"/>
<reference evidence="2 3" key="1">
    <citation type="submission" date="2021-06" db="EMBL/GenBank/DDBJ databases">
        <title>Caerostris darwini draft genome.</title>
        <authorList>
            <person name="Kono N."/>
            <person name="Arakawa K."/>
        </authorList>
    </citation>
    <scope>NUCLEOTIDE SEQUENCE [LARGE SCALE GENOMIC DNA]</scope>
</reference>
<organism evidence="2 3">
    <name type="scientific">Caerostris darwini</name>
    <dbReference type="NCBI Taxonomy" id="1538125"/>
    <lineage>
        <taxon>Eukaryota</taxon>
        <taxon>Metazoa</taxon>
        <taxon>Ecdysozoa</taxon>
        <taxon>Arthropoda</taxon>
        <taxon>Chelicerata</taxon>
        <taxon>Arachnida</taxon>
        <taxon>Araneae</taxon>
        <taxon>Araneomorphae</taxon>
        <taxon>Entelegynae</taxon>
        <taxon>Araneoidea</taxon>
        <taxon>Araneidae</taxon>
        <taxon>Caerostris</taxon>
    </lineage>
</organism>
<keyword evidence="3" id="KW-1185">Reference proteome</keyword>
<evidence type="ECO:0000256" key="1">
    <source>
        <dbReference type="SAM" id="MobiDB-lite"/>
    </source>
</evidence>
<comment type="caution">
    <text evidence="2">The sequence shown here is derived from an EMBL/GenBank/DDBJ whole genome shotgun (WGS) entry which is preliminary data.</text>
</comment>
<name>A0AAV4NQP7_9ARAC</name>
<gene>
    <name evidence="2" type="ORF">CDAR_260391</name>
</gene>
<feature type="compositionally biased region" description="Polar residues" evidence="1">
    <location>
        <begin position="1"/>
        <end position="19"/>
    </location>
</feature>
<dbReference type="AlphaFoldDB" id="A0AAV4NQP7"/>
<evidence type="ECO:0000313" key="3">
    <source>
        <dbReference type="Proteomes" id="UP001054837"/>
    </source>
</evidence>
<protein>
    <submittedName>
        <fullName evidence="2">Uncharacterized protein</fullName>
    </submittedName>
</protein>
<dbReference type="Proteomes" id="UP001054837">
    <property type="component" value="Unassembled WGS sequence"/>
</dbReference>
<dbReference type="EMBL" id="BPLQ01001908">
    <property type="protein sequence ID" value="GIX86640.1"/>
    <property type="molecule type" value="Genomic_DNA"/>
</dbReference>
<sequence length="99" mass="11014">MRSMSRTSLNSNSPSTFQPPTAPTMPSGHVGERRGSFIRQLRSWDSRRHRNHDAPPNYTDVVFGENGRSDYPSVVEGKKVEALPPAYLTVAPSKKGARF</sequence>
<accession>A0AAV4NQP7</accession>
<feature type="region of interest" description="Disordered" evidence="1">
    <location>
        <begin position="1"/>
        <end position="65"/>
    </location>
</feature>